<keyword evidence="3" id="KW-0288">FMN</keyword>
<dbReference type="AlphaFoldDB" id="A0A381UYF8"/>
<organism evidence="6">
    <name type="scientific">marine metagenome</name>
    <dbReference type="NCBI Taxonomy" id="408172"/>
    <lineage>
        <taxon>unclassified sequences</taxon>
        <taxon>metagenomes</taxon>
        <taxon>ecological metagenomes</taxon>
    </lineage>
</organism>
<evidence type="ECO:0000256" key="3">
    <source>
        <dbReference type="ARBA" id="ARBA00022643"/>
    </source>
</evidence>
<feature type="non-terminal residue" evidence="6">
    <location>
        <position position="1"/>
    </location>
</feature>
<evidence type="ECO:0000313" key="6">
    <source>
        <dbReference type="EMBL" id="SVA32761.1"/>
    </source>
</evidence>
<feature type="domain" description="Flavin reductase like" evidence="5">
    <location>
        <begin position="1"/>
        <end position="81"/>
    </location>
</feature>
<evidence type="ECO:0000256" key="4">
    <source>
        <dbReference type="ARBA" id="ARBA00038054"/>
    </source>
</evidence>
<evidence type="ECO:0000259" key="5">
    <source>
        <dbReference type="Pfam" id="PF01613"/>
    </source>
</evidence>
<dbReference type="Gene3D" id="2.30.110.10">
    <property type="entry name" value="Electron Transport, Fmn-binding Protein, Chain A"/>
    <property type="match status" value="1"/>
</dbReference>
<dbReference type="PANTHER" id="PTHR33798">
    <property type="entry name" value="FLAVOPROTEIN OXYGENASE"/>
    <property type="match status" value="1"/>
</dbReference>
<dbReference type="PANTHER" id="PTHR33798:SF5">
    <property type="entry name" value="FLAVIN REDUCTASE LIKE DOMAIN-CONTAINING PROTEIN"/>
    <property type="match status" value="1"/>
</dbReference>
<comment type="similarity">
    <text evidence="4">Belongs to the flavoredoxin family.</text>
</comment>
<accession>A0A381UYF8</accession>
<evidence type="ECO:0000256" key="2">
    <source>
        <dbReference type="ARBA" id="ARBA00022630"/>
    </source>
</evidence>
<dbReference type="SUPFAM" id="SSF50475">
    <property type="entry name" value="FMN-binding split barrel"/>
    <property type="match status" value="1"/>
</dbReference>
<dbReference type="InterPro" id="IPR002563">
    <property type="entry name" value="Flavin_Rdtase-like_dom"/>
</dbReference>
<name>A0A381UYF8_9ZZZZ</name>
<proteinExistence type="inferred from homology"/>
<comment type="cofactor">
    <cofactor evidence="1">
        <name>FMN</name>
        <dbReference type="ChEBI" id="CHEBI:58210"/>
    </cofactor>
</comment>
<protein>
    <recommendedName>
        <fullName evidence="5">Flavin reductase like domain-containing protein</fullName>
    </recommendedName>
</protein>
<reference evidence="6" key="1">
    <citation type="submission" date="2018-05" db="EMBL/GenBank/DDBJ databases">
        <authorList>
            <person name="Lanie J.A."/>
            <person name="Ng W.-L."/>
            <person name="Kazmierczak K.M."/>
            <person name="Andrzejewski T.M."/>
            <person name="Davidsen T.M."/>
            <person name="Wayne K.J."/>
            <person name="Tettelin H."/>
            <person name="Glass J.I."/>
            <person name="Rusch D."/>
            <person name="Podicherti R."/>
            <person name="Tsui H.-C.T."/>
            <person name="Winkler M.E."/>
        </authorList>
    </citation>
    <scope>NUCLEOTIDE SEQUENCE</scope>
</reference>
<dbReference type="GO" id="GO:0010181">
    <property type="term" value="F:FMN binding"/>
    <property type="evidence" value="ECO:0007669"/>
    <property type="project" value="InterPro"/>
</dbReference>
<keyword evidence="2" id="KW-0285">Flavoprotein</keyword>
<gene>
    <name evidence="6" type="ORF">METZ01_LOCUS85615</name>
</gene>
<dbReference type="Pfam" id="PF01613">
    <property type="entry name" value="Flavin_Reduct"/>
    <property type="match status" value="1"/>
</dbReference>
<dbReference type="InterPro" id="IPR012349">
    <property type="entry name" value="Split_barrel_FMN-bd"/>
</dbReference>
<sequence length="122" mass="13960">VVNLVDDKMAEKMVVCAADYPKGESEPVHAELNLSQSKKINVDYITESPFSFECKRITVLQFSNTRDLAIGEIMGMHARKSLIDLKNYHVNWSKYHPIGRLFASHYIYTDNTLSMKIPPVKK</sequence>
<evidence type="ECO:0000256" key="1">
    <source>
        <dbReference type="ARBA" id="ARBA00001917"/>
    </source>
</evidence>
<dbReference type="EMBL" id="UINC01007338">
    <property type="protein sequence ID" value="SVA32761.1"/>
    <property type="molecule type" value="Genomic_DNA"/>
</dbReference>